<dbReference type="PANTHER" id="PTHR13271">
    <property type="entry name" value="UNCHARACTERIZED PUTATIVE METHYLTRANSFERASE"/>
    <property type="match status" value="1"/>
</dbReference>
<dbReference type="Gene3D" id="3.90.1410.10">
    <property type="entry name" value="set domain protein methyltransferase, domain 1"/>
    <property type="match status" value="1"/>
</dbReference>
<dbReference type="EMBL" id="QPFP01000006">
    <property type="protein sequence ID" value="TEB35893.1"/>
    <property type="molecule type" value="Genomic_DNA"/>
</dbReference>
<evidence type="ECO:0000313" key="6">
    <source>
        <dbReference type="Proteomes" id="UP000298030"/>
    </source>
</evidence>
<keyword evidence="6" id="KW-1185">Reference proteome</keyword>
<dbReference type="AlphaFoldDB" id="A0A4Y7TNV2"/>
<proteinExistence type="predicted"/>
<dbReference type="InterPro" id="IPR046341">
    <property type="entry name" value="SET_dom_sf"/>
</dbReference>
<evidence type="ECO:0000256" key="2">
    <source>
        <dbReference type="ARBA" id="ARBA00022679"/>
    </source>
</evidence>
<keyword evidence="2" id="KW-0808">Transferase</keyword>
<evidence type="ECO:0000256" key="1">
    <source>
        <dbReference type="ARBA" id="ARBA00022603"/>
    </source>
</evidence>
<keyword evidence="1" id="KW-0489">Methyltransferase</keyword>
<keyword evidence="3" id="KW-0949">S-adenosyl-L-methionine</keyword>
<accession>A0A4Y7TNV2</accession>
<dbReference type="Proteomes" id="UP000298030">
    <property type="component" value="Unassembled WGS sequence"/>
</dbReference>
<dbReference type="GO" id="GO:0016279">
    <property type="term" value="F:protein-lysine N-methyltransferase activity"/>
    <property type="evidence" value="ECO:0007669"/>
    <property type="project" value="UniProtKB-ARBA"/>
</dbReference>
<evidence type="ECO:0000313" key="5">
    <source>
        <dbReference type="EMBL" id="TEB35893.1"/>
    </source>
</evidence>
<dbReference type="SUPFAM" id="SSF82199">
    <property type="entry name" value="SET domain"/>
    <property type="match status" value="1"/>
</dbReference>
<dbReference type="PANTHER" id="PTHR13271:SF47">
    <property type="entry name" value="ACTIN-HISTIDINE N-METHYLTRANSFERASE"/>
    <property type="match status" value="1"/>
</dbReference>
<dbReference type="OrthoDB" id="341421at2759"/>
<reference evidence="5 6" key="1">
    <citation type="journal article" date="2019" name="Nat. Ecol. Evol.">
        <title>Megaphylogeny resolves global patterns of mushroom evolution.</title>
        <authorList>
            <person name="Varga T."/>
            <person name="Krizsan K."/>
            <person name="Foldi C."/>
            <person name="Dima B."/>
            <person name="Sanchez-Garcia M."/>
            <person name="Sanchez-Ramirez S."/>
            <person name="Szollosi G.J."/>
            <person name="Szarkandi J.G."/>
            <person name="Papp V."/>
            <person name="Albert L."/>
            <person name="Andreopoulos W."/>
            <person name="Angelini C."/>
            <person name="Antonin V."/>
            <person name="Barry K.W."/>
            <person name="Bougher N.L."/>
            <person name="Buchanan P."/>
            <person name="Buyck B."/>
            <person name="Bense V."/>
            <person name="Catcheside P."/>
            <person name="Chovatia M."/>
            <person name="Cooper J."/>
            <person name="Damon W."/>
            <person name="Desjardin D."/>
            <person name="Finy P."/>
            <person name="Geml J."/>
            <person name="Haridas S."/>
            <person name="Hughes K."/>
            <person name="Justo A."/>
            <person name="Karasinski D."/>
            <person name="Kautmanova I."/>
            <person name="Kiss B."/>
            <person name="Kocsube S."/>
            <person name="Kotiranta H."/>
            <person name="LaButti K.M."/>
            <person name="Lechner B.E."/>
            <person name="Liimatainen K."/>
            <person name="Lipzen A."/>
            <person name="Lukacs Z."/>
            <person name="Mihaltcheva S."/>
            <person name="Morgado L.N."/>
            <person name="Niskanen T."/>
            <person name="Noordeloos M.E."/>
            <person name="Ohm R.A."/>
            <person name="Ortiz-Santana B."/>
            <person name="Ovrebo C."/>
            <person name="Racz N."/>
            <person name="Riley R."/>
            <person name="Savchenko A."/>
            <person name="Shiryaev A."/>
            <person name="Soop K."/>
            <person name="Spirin V."/>
            <person name="Szebenyi C."/>
            <person name="Tomsovsky M."/>
            <person name="Tulloss R.E."/>
            <person name="Uehling J."/>
            <person name="Grigoriev I.V."/>
            <person name="Vagvolgyi C."/>
            <person name="Papp T."/>
            <person name="Martin F.M."/>
            <person name="Miettinen O."/>
            <person name="Hibbett D.S."/>
            <person name="Nagy L.G."/>
        </authorList>
    </citation>
    <scope>NUCLEOTIDE SEQUENCE [LARGE SCALE GENOMIC DNA]</scope>
    <source>
        <strain evidence="5 6">FP101781</strain>
    </source>
</reference>
<comment type="caution">
    <text evidence="5">The sequence shown here is derived from an EMBL/GenBank/DDBJ whole genome shotgun (WGS) entry which is preliminary data.</text>
</comment>
<evidence type="ECO:0000256" key="3">
    <source>
        <dbReference type="ARBA" id="ARBA00022691"/>
    </source>
</evidence>
<protein>
    <recommendedName>
        <fullName evidence="4">SET domain-containing protein</fullName>
    </recommendedName>
</protein>
<dbReference type="InterPro" id="IPR050600">
    <property type="entry name" value="SETD3_SETD6_MTase"/>
</dbReference>
<dbReference type="InterPro" id="IPR001214">
    <property type="entry name" value="SET_dom"/>
</dbReference>
<gene>
    <name evidence="5" type="ORF">FA13DRAFT_1762141</name>
</gene>
<dbReference type="GO" id="GO:0032259">
    <property type="term" value="P:methylation"/>
    <property type="evidence" value="ECO:0007669"/>
    <property type="project" value="UniProtKB-KW"/>
</dbReference>
<dbReference type="STRING" id="71717.A0A4Y7TNV2"/>
<evidence type="ECO:0000259" key="4">
    <source>
        <dbReference type="PROSITE" id="PS50280"/>
    </source>
</evidence>
<name>A0A4Y7TNV2_COPMI</name>
<organism evidence="5 6">
    <name type="scientific">Coprinellus micaceus</name>
    <name type="common">Glistening ink-cap mushroom</name>
    <name type="synonym">Coprinus micaceus</name>
    <dbReference type="NCBI Taxonomy" id="71717"/>
    <lineage>
        <taxon>Eukaryota</taxon>
        <taxon>Fungi</taxon>
        <taxon>Dikarya</taxon>
        <taxon>Basidiomycota</taxon>
        <taxon>Agaricomycotina</taxon>
        <taxon>Agaricomycetes</taxon>
        <taxon>Agaricomycetidae</taxon>
        <taxon>Agaricales</taxon>
        <taxon>Agaricineae</taxon>
        <taxon>Psathyrellaceae</taxon>
        <taxon>Coprinellus</taxon>
    </lineage>
</organism>
<feature type="domain" description="SET" evidence="4">
    <location>
        <begin position="71"/>
        <end position="184"/>
    </location>
</feature>
<dbReference type="PROSITE" id="PS50280">
    <property type="entry name" value="SET"/>
    <property type="match status" value="1"/>
</dbReference>
<sequence>MGCRGTPCSVPYIAILPTNFDEHPLTWHYKRRCGQGSWLLERLPPFVKHNVERIAKTFGSDWKRIQSYLKTRPEVLQSATNPNVRNILSNPDSVEDDFLWAWLNVNTRCIFYRVKETKSDPDNLTLCPILDFANHSSVLPSMIPRASAADIWDMPLKKRGEPFTLTSPSNVTTKAGDELYLRYGFHTNQFLFAEYGFVNPVSESGLNVDITPVIEEWFANRGEVGEWMRERLVDEGYWGEWSLHSAPAPAHPSFRLMTALRLYHAIPSGVGALEGVHDPEGVLRHWRSTVNGVQETLSEENERQWRETLQQVCQQVMDAAVCEAGTLTTQRTDDGLAEFMVNSVASLWREEVYVAKAMMESLRTGVAF</sequence>